<dbReference type="UniPathway" id="UPA00124"/>
<accession>A0A081BMU3</accession>
<comment type="pathway">
    <text evidence="2">Carbohydrate biosynthesis; dTDP-L-rhamnose biosynthesis.</text>
</comment>
<sequence length="294" mass="32962">MAEYSPFMVFGASGLIGSSIWGKLPQSRRVGTFHKFPKNDLLPIDIQDKHAIRQFIQRVKPSIIWHAAALANVDWCETHRDECWAVNVSGTQNIVLAAKEVGAKLIFFSSDYIFDGKHGPYDEDSLPSPINLYGEAKLEAEQVICRELTDYLIIRVTVVYGKESQNKNFVIRLLQTLQQGKIIQVPIDQVGNPTYVDNLADAALELVCRKQRGIFNVAGSERMTRYAFACLAAQIFGLDSTKIIPVSTDELHQNARRPLNAGMNVEKTQSIITTPLLSPQEGLQRLKLQDHQII</sequence>
<gene>
    <name evidence="4" type="ORF">U14_02954</name>
</gene>
<keyword evidence="2" id="KW-0521">NADP</keyword>
<dbReference type="HOGENOM" id="CLU_045518_1_2_0"/>
<evidence type="ECO:0000256" key="2">
    <source>
        <dbReference type="RuleBase" id="RU364082"/>
    </source>
</evidence>
<keyword evidence="2" id="KW-0560">Oxidoreductase</keyword>
<dbReference type="PANTHER" id="PTHR10491:SF4">
    <property type="entry name" value="METHIONINE ADENOSYLTRANSFERASE 2 SUBUNIT BETA"/>
    <property type="match status" value="1"/>
</dbReference>
<dbReference type="Gene3D" id="3.40.50.720">
    <property type="entry name" value="NAD(P)-binding Rossmann-like Domain"/>
    <property type="match status" value="1"/>
</dbReference>
<dbReference type="InterPro" id="IPR036291">
    <property type="entry name" value="NAD(P)-bd_dom_sf"/>
</dbReference>
<name>A0A081BMU3_9BACT</name>
<dbReference type="PANTHER" id="PTHR10491">
    <property type="entry name" value="DTDP-4-DEHYDRORHAMNOSE REDUCTASE"/>
    <property type="match status" value="1"/>
</dbReference>
<dbReference type="Proteomes" id="UP000030700">
    <property type="component" value="Unassembled WGS sequence"/>
</dbReference>
<evidence type="ECO:0000256" key="1">
    <source>
        <dbReference type="ARBA" id="ARBA00010944"/>
    </source>
</evidence>
<dbReference type="Pfam" id="PF04321">
    <property type="entry name" value="RmlD_sub_bind"/>
    <property type="match status" value="1"/>
</dbReference>
<keyword evidence="5" id="KW-1185">Reference proteome</keyword>
<dbReference type="InterPro" id="IPR005913">
    <property type="entry name" value="dTDP_dehydrorham_reduct"/>
</dbReference>
<evidence type="ECO:0000259" key="3">
    <source>
        <dbReference type="Pfam" id="PF04321"/>
    </source>
</evidence>
<dbReference type="EC" id="1.1.1.133" evidence="2"/>
<reference evidence="4 5" key="1">
    <citation type="journal article" date="2015" name="PeerJ">
        <title>First genomic representation of candidate bacterial phylum KSB3 points to enhanced environmental sensing as a trigger of wastewater bulking.</title>
        <authorList>
            <person name="Sekiguchi Y."/>
            <person name="Ohashi A."/>
            <person name="Parks D.H."/>
            <person name="Yamauchi T."/>
            <person name="Tyson G.W."/>
            <person name="Hugenholtz P."/>
        </authorList>
    </citation>
    <scope>NUCLEOTIDE SEQUENCE [LARGE SCALE GENOMIC DNA]</scope>
</reference>
<dbReference type="CDD" id="cd05254">
    <property type="entry name" value="dTDP_HR_like_SDR_e"/>
    <property type="match status" value="1"/>
</dbReference>
<dbReference type="GO" id="GO:0008831">
    <property type="term" value="F:dTDP-4-dehydrorhamnose reductase activity"/>
    <property type="evidence" value="ECO:0007669"/>
    <property type="project" value="UniProtKB-EC"/>
</dbReference>
<proteinExistence type="inferred from homology"/>
<evidence type="ECO:0000313" key="5">
    <source>
        <dbReference type="Proteomes" id="UP000030700"/>
    </source>
</evidence>
<dbReference type="GO" id="GO:0019305">
    <property type="term" value="P:dTDP-rhamnose biosynthetic process"/>
    <property type="evidence" value="ECO:0007669"/>
    <property type="project" value="UniProtKB-UniPathway"/>
</dbReference>
<comment type="function">
    <text evidence="2">Catalyzes the reduction of dTDP-6-deoxy-L-lyxo-4-hexulose to yield dTDP-L-rhamnose.</text>
</comment>
<evidence type="ECO:0000313" key="4">
    <source>
        <dbReference type="EMBL" id="GAK51709.1"/>
    </source>
</evidence>
<comment type="similarity">
    <text evidence="1 2">Belongs to the dTDP-4-dehydrorhamnose reductase family.</text>
</comment>
<dbReference type="InterPro" id="IPR029903">
    <property type="entry name" value="RmlD-like-bd"/>
</dbReference>
<feature type="domain" description="RmlD-like substrate binding" evidence="3">
    <location>
        <begin position="8"/>
        <end position="285"/>
    </location>
</feature>
<dbReference type="SUPFAM" id="SSF51735">
    <property type="entry name" value="NAD(P)-binding Rossmann-fold domains"/>
    <property type="match status" value="1"/>
</dbReference>
<organism evidence="4 5">
    <name type="scientific">Candidatus Moduliflexus flocculans</name>
    <dbReference type="NCBI Taxonomy" id="1499966"/>
    <lineage>
        <taxon>Bacteria</taxon>
        <taxon>Candidatus Moduliflexota</taxon>
        <taxon>Candidatus Moduliflexia</taxon>
        <taxon>Candidatus Moduliflexales</taxon>
        <taxon>Candidatus Moduliflexaceae</taxon>
    </lineage>
</organism>
<protein>
    <recommendedName>
        <fullName evidence="2">dTDP-4-dehydrorhamnose reductase</fullName>
        <ecNumber evidence="2">1.1.1.133</ecNumber>
    </recommendedName>
</protein>
<dbReference type="AlphaFoldDB" id="A0A081BMU3"/>
<dbReference type="STRING" id="1499966.U14_02954"/>
<dbReference type="EMBL" id="DF820457">
    <property type="protein sequence ID" value="GAK51709.1"/>
    <property type="molecule type" value="Genomic_DNA"/>
</dbReference>